<keyword evidence="7 11" id="KW-0798">TonB box</keyword>
<keyword evidence="2 10" id="KW-0813">Transport</keyword>
<evidence type="ECO:0000313" key="17">
    <source>
        <dbReference type="Proteomes" id="UP001257914"/>
    </source>
</evidence>
<evidence type="ECO:0000256" key="13">
    <source>
        <dbReference type="SAM" id="SignalP"/>
    </source>
</evidence>
<dbReference type="InterPro" id="IPR012910">
    <property type="entry name" value="Plug_dom"/>
</dbReference>
<keyword evidence="16" id="KW-0675">Receptor</keyword>
<dbReference type="Pfam" id="PF07715">
    <property type="entry name" value="Plug"/>
    <property type="match status" value="1"/>
</dbReference>
<name>A0ABU3R1M6_9GAMM</name>
<keyword evidence="5 13" id="KW-0732">Signal</keyword>
<dbReference type="InterPro" id="IPR039426">
    <property type="entry name" value="TonB-dep_rcpt-like"/>
</dbReference>
<feature type="domain" description="TonB-dependent receptor-like beta-barrel" evidence="14">
    <location>
        <begin position="234"/>
        <end position="587"/>
    </location>
</feature>
<evidence type="ECO:0000256" key="4">
    <source>
        <dbReference type="ARBA" id="ARBA00022692"/>
    </source>
</evidence>
<dbReference type="SUPFAM" id="SSF56935">
    <property type="entry name" value="Porins"/>
    <property type="match status" value="1"/>
</dbReference>
<feature type="short sequence motif" description="TonB box" evidence="11">
    <location>
        <begin position="34"/>
        <end position="40"/>
    </location>
</feature>
<dbReference type="PANTHER" id="PTHR30069:SF53">
    <property type="entry name" value="COLICIN I RECEPTOR-RELATED"/>
    <property type="match status" value="1"/>
</dbReference>
<feature type="chain" id="PRO_5046707780" evidence="13">
    <location>
        <begin position="29"/>
        <end position="614"/>
    </location>
</feature>
<dbReference type="InterPro" id="IPR036942">
    <property type="entry name" value="Beta-barrel_TonB_sf"/>
</dbReference>
<protein>
    <submittedName>
        <fullName evidence="16">TonB-dependent receptor</fullName>
    </submittedName>
</protein>
<evidence type="ECO:0000259" key="15">
    <source>
        <dbReference type="Pfam" id="PF07715"/>
    </source>
</evidence>
<dbReference type="PANTHER" id="PTHR30069">
    <property type="entry name" value="TONB-DEPENDENT OUTER MEMBRANE RECEPTOR"/>
    <property type="match status" value="1"/>
</dbReference>
<accession>A0ABU3R1M6</accession>
<evidence type="ECO:0000256" key="1">
    <source>
        <dbReference type="ARBA" id="ARBA00004571"/>
    </source>
</evidence>
<keyword evidence="9 10" id="KW-0998">Cell outer membrane</keyword>
<evidence type="ECO:0000256" key="9">
    <source>
        <dbReference type="ARBA" id="ARBA00023237"/>
    </source>
</evidence>
<organism evidence="16 17">
    <name type="scientific">Psychrosphaera aquimarina</name>
    <dbReference type="NCBI Taxonomy" id="2044854"/>
    <lineage>
        <taxon>Bacteria</taxon>
        <taxon>Pseudomonadati</taxon>
        <taxon>Pseudomonadota</taxon>
        <taxon>Gammaproteobacteria</taxon>
        <taxon>Alteromonadales</taxon>
        <taxon>Pseudoalteromonadaceae</taxon>
        <taxon>Psychrosphaera</taxon>
    </lineage>
</organism>
<keyword evidence="8 10" id="KW-0472">Membrane</keyword>
<evidence type="ECO:0000313" key="16">
    <source>
        <dbReference type="EMBL" id="MDU0113578.1"/>
    </source>
</evidence>
<dbReference type="RefSeq" id="WP_315947207.1">
    <property type="nucleotide sequence ID" value="NZ_JAWCUA010000009.1"/>
</dbReference>
<proteinExistence type="inferred from homology"/>
<evidence type="ECO:0000256" key="12">
    <source>
        <dbReference type="RuleBase" id="RU003357"/>
    </source>
</evidence>
<keyword evidence="6" id="KW-0406">Ion transport</keyword>
<dbReference type="CDD" id="cd01347">
    <property type="entry name" value="ligand_gated_channel"/>
    <property type="match status" value="1"/>
</dbReference>
<comment type="caution">
    <text evidence="16">The sequence shown here is derived from an EMBL/GenBank/DDBJ whole genome shotgun (WGS) entry which is preliminary data.</text>
</comment>
<sequence>MNVNNKKTYVSRAIQSALLTCMSTAAIAEGELETITVTANRSEQAMVSSLSSQYVITRTDIEKIQPHSILDLLKNVAGFDFTQQGGIGQQSSVFVRGANSNHTLVLLDGIRLSSATLGTTELQTISPEQIERIEIVKGPRAAIWGSDAIGGVIQIFTRKSTNTTISLKTGSDGYQQAAISASLTHGDGRSTLTINKEKSDGFDVLASAEEDDDGYDYLSIALKGQQSLSKQLAVDWLVQTNQNDSEYDNAYGGNNEAETDNYAWLARVSYETKLSGMNNFTTVSLGENKDSSRNFKLGSDPMFDSLFETNRDQFSVVNHSALNSGVSVTVGVDYNIEKIDSSTAFVNEERNVLGVFAQTSLEQDSYDLEAAIRFDEVEDLDSETSFNLSTGKELTDTLRLVASYGTGFKTPTFNDLYYPSGVYSSGNADLKAETSDSAELILQFQQDKLTASVSVYKTNVENLIQWQADANFVYKPQNIAKVNIQGIEAEAQYIAEYGTHNVNFSINESVDDTTDKQLIRRSKEHFNYSFSTTVGDADVYVEYQYKGKSYDEDFVLGRLTLPSYSLLNLAVSYPITDNLSVNGRISNGLDEEYQSAYNYNTAGQKWYFGLTYSL</sequence>
<dbReference type="Pfam" id="PF00593">
    <property type="entry name" value="TonB_dep_Rec_b-barrel"/>
    <property type="match status" value="1"/>
</dbReference>
<comment type="subcellular location">
    <subcellularLocation>
        <location evidence="1 10">Cell outer membrane</location>
        <topology evidence="1 10">Multi-pass membrane protein</topology>
    </subcellularLocation>
</comment>
<keyword evidence="3 10" id="KW-1134">Transmembrane beta strand</keyword>
<evidence type="ECO:0000256" key="11">
    <source>
        <dbReference type="PROSITE-ProRule" id="PRU10143"/>
    </source>
</evidence>
<feature type="signal peptide" evidence="13">
    <location>
        <begin position="1"/>
        <end position="28"/>
    </location>
</feature>
<feature type="domain" description="TonB-dependent receptor plug" evidence="15">
    <location>
        <begin position="49"/>
        <end position="152"/>
    </location>
</feature>
<evidence type="ECO:0000256" key="7">
    <source>
        <dbReference type="ARBA" id="ARBA00023077"/>
    </source>
</evidence>
<evidence type="ECO:0000256" key="10">
    <source>
        <dbReference type="PROSITE-ProRule" id="PRU01360"/>
    </source>
</evidence>
<dbReference type="EMBL" id="JAWCUA010000009">
    <property type="protein sequence ID" value="MDU0113578.1"/>
    <property type="molecule type" value="Genomic_DNA"/>
</dbReference>
<dbReference type="InterPro" id="IPR037066">
    <property type="entry name" value="Plug_dom_sf"/>
</dbReference>
<keyword evidence="4 10" id="KW-0812">Transmembrane</keyword>
<dbReference type="Gene3D" id="2.170.130.10">
    <property type="entry name" value="TonB-dependent receptor, plug domain"/>
    <property type="match status" value="1"/>
</dbReference>
<dbReference type="InterPro" id="IPR000531">
    <property type="entry name" value="Beta-barrel_TonB"/>
</dbReference>
<gene>
    <name evidence="16" type="ORF">RT723_11340</name>
</gene>
<dbReference type="PROSITE" id="PS00430">
    <property type="entry name" value="TONB_DEPENDENT_REC_1"/>
    <property type="match status" value="1"/>
</dbReference>
<evidence type="ECO:0000259" key="14">
    <source>
        <dbReference type="Pfam" id="PF00593"/>
    </source>
</evidence>
<comment type="similarity">
    <text evidence="10 12">Belongs to the TonB-dependent receptor family.</text>
</comment>
<evidence type="ECO:0000256" key="5">
    <source>
        <dbReference type="ARBA" id="ARBA00022729"/>
    </source>
</evidence>
<evidence type="ECO:0000256" key="2">
    <source>
        <dbReference type="ARBA" id="ARBA00022448"/>
    </source>
</evidence>
<evidence type="ECO:0000256" key="3">
    <source>
        <dbReference type="ARBA" id="ARBA00022452"/>
    </source>
</evidence>
<dbReference type="PROSITE" id="PS52016">
    <property type="entry name" value="TONB_DEPENDENT_REC_3"/>
    <property type="match status" value="1"/>
</dbReference>
<keyword evidence="17" id="KW-1185">Reference proteome</keyword>
<evidence type="ECO:0000256" key="6">
    <source>
        <dbReference type="ARBA" id="ARBA00023065"/>
    </source>
</evidence>
<dbReference type="Gene3D" id="2.40.170.20">
    <property type="entry name" value="TonB-dependent receptor, beta-barrel domain"/>
    <property type="match status" value="1"/>
</dbReference>
<dbReference type="Proteomes" id="UP001257914">
    <property type="component" value="Unassembled WGS sequence"/>
</dbReference>
<evidence type="ECO:0000256" key="8">
    <source>
        <dbReference type="ARBA" id="ARBA00023136"/>
    </source>
</evidence>
<reference evidence="16 17" key="1">
    <citation type="submission" date="2023-10" db="EMBL/GenBank/DDBJ databases">
        <title>Psychrosphaera aquimaarina strain SW33 isolated from seawater.</title>
        <authorList>
            <person name="Bayburt H."/>
            <person name="Kim J.M."/>
            <person name="Choi B.J."/>
            <person name="Jeon C.O."/>
        </authorList>
    </citation>
    <scope>NUCLEOTIDE SEQUENCE [LARGE SCALE GENOMIC DNA]</scope>
    <source>
        <strain evidence="16 17">KCTC 52743</strain>
    </source>
</reference>
<dbReference type="InterPro" id="IPR010916">
    <property type="entry name" value="TonB_box_CS"/>
</dbReference>